<keyword evidence="1" id="KW-1185">Reference proteome</keyword>
<dbReference type="WBParaSite" id="nRc.2.0.1.t47382-RA">
    <property type="protein sequence ID" value="nRc.2.0.1.t47382-RA"/>
    <property type="gene ID" value="nRc.2.0.1.g47382"/>
</dbReference>
<name>A0A915L973_ROMCU</name>
<sequence>MKTRRRPVDNVDHPLRRRPLHRPVDQNLAMKLRDVLDAINLIVAKKFQRKGNCNVLDCRGSN</sequence>
<reference evidence="2" key="1">
    <citation type="submission" date="2022-11" db="UniProtKB">
        <authorList>
            <consortium name="WormBaseParasite"/>
        </authorList>
    </citation>
    <scope>IDENTIFICATION</scope>
</reference>
<dbReference type="Proteomes" id="UP000887565">
    <property type="component" value="Unplaced"/>
</dbReference>
<dbReference type="AlphaFoldDB" id="A0A915L973"/>
<organism evidence="1 2">
    <name type="scientific">Romanomermis culicivorax</name>
    <name type="common">Nematode worm</name>
    <dbReference type="NCBI Taxonomy" id="13658"/>
    <lineage>
        <taxon>Eukaryota</taxon>
        <taxon>Metazoa</taxon>
        <taxon>Ecdysozoa</taxon>
        <taxon>Nematoda</taxon>
        <taxon>Enoplea</taxon>
        <taxon>Dorylaimia</taxon>
        <taxon>Mermithida</taxon>
        <taxon>Mermithoidea</taxon>
        <taxon>Mermithidae</taxon>
        <taxon>Romanomermis</taxon>
    </lineage>
</organism>
<evidence type="ECO:0000313" key="2">
    <source>
        <dbReference type="WBParaSite" id="nRc.2.0.1.t47382-RA"/>
    </source>
</evidence>
<protein>
    <submittedName>
        <fullName evidence="2">Uncharacterized protein</fullName>
    </submittedName>
</protein>
<proteinExistence type="predicted"/>
<evidence type="ECO:0000313" key="1">
    <source>
        <dbReference type="Proteomes" id="UP000887565"/>
    </source>
</evidence>
<accession>A0A915L973</accession>